<evidence type="ECO:0000256" key="3">
    <source>
        <dbReference type="ARBA" id="ARBA00017307"/>
    </source>
</evidence>
<protein>
    <recommendedName>
        <fullName evidence="3">Transcription initiation factor TFIID subunit 8</fullName>
    </recommendedName>
</protein>
<dbReference type="EMBL" id="MU155136">
    <property type="protein sequence ID" value="KAF9485405.1"/>
    <property type="molecule type" value="Genomic_DNA"/>
</dbReference>
<reference evidence="10" key="1">
    <citation type="submission" date="2020-11" db="EMBL/GenBank/DDBJ databases">
        <authorList>
            <consortium name="DOE Joint Genome Institute"/>
            <person name="Ahrendt S."/>
            <person name="Riley R."/>
            <person name="Andreopoulos W."/>
            <person name="Labutti K."/>
            <person name="Pangilinan J."/>
            <person name="Ruiz-Duenas F.J."/>
            <person name="Barrasa J.M."/>
            <person name="Sanchez-Garcia M."/>
            <person name="Camarero S."/>
            <person name="Miyauchi S."/>
            <person name="Serrano A."/>
            <person name="Linde D."/>
            <person name="Babiker R."/>
            <person name="Drula E."/>
            <person name="Ayuso-Fernandez I."/>
            <person name="Pacheco R."/>
            <person name="Padilla G."/>
            <person name="Ferreira P."/>
            <person name="Barriuso J."/>
            <person name="Kellner H."/>
            <person name="Castanera R."/>
            <person name="Alfaro M."/>
            <person name="Ramirez L."/>
            <person name="Pisabarro A.G."/>
            <person name="Kuo A."/>
            <person name="Tritt A."/>
            <person name="Lipzen A."/>
            <person name="He G."/>
            <person name="Yan M."/>
            <person name="Ng V."/>
            <person name="Cullen D."/>
            <person name="Martin F."/>
            <person name="Rosso M.-N."/>
            <person name="Henrissat B."/>
            <person name="Hibbett D."/>
            <person name="Martinez A.T."/>
            <person name="Grigoriev I.V."/>
        </authorList>
    </citation>
    <scope>NUCLEOTIDE SEQUENCE</scope>
    <source>
        <strain evidence="10">CIRM-BRFM 674</strain>
    </source>
</reference>
<dbReference type="OrthoDB" id="2193813at2759"/>
<keyword evidence="5" id="KW-0804">Transcription</keyword>
<organism evidence="10 11">
    <name type="scientific">Pholiota conissans</name>
    <dbReference type="NCBI Taxonomy" id="109636"/>
    <lineage>
        <taxon>Eukaryota</taxon>
        <taxon>Fungi</taxon>
        <taxon>Dikarya</taxon>
        <taxon>Basidiomycota</taxon>
        <taxon>Agaricomycotina</taxon>
        <taxon>Agaricomycetes</taxon>
        <taxon>Agaricomycetidae</taxon>
        <taxon>Agaricales</taxon>
        <taxon>Agaricineae</taxon>
        <taxon>Strophariaceae</taxon>
        <taxon>Pholiota</taxon>
    </lineage>
</organism>
<comment type="similarity">
    <text evidence="2">Belongs to the TAF8 family.</text>
</comment>
<feature type="region of interest" description="Disordered" evidence="7">
    <location>
        <begin position="38"/>
        <end position="62"/>
    </location>
</feature>
<evidence type="ECO:0000256" key="4">
    <source>
        <dbReference type="ARBA" id="ARBA00023015"/>
    </source>
</evidence>
<feature type="compositionally biased region" description="Low complexity" evidence="7">
    <location>
        <begin position="166"/>
        <end position="177"/>
    </location>
</feature>
<evidence type="ECO:0000256" key="7">
    <source>
        <dbReference type="SAM" id="MobiDB-lite"/>
    </source>
</evidence>
<sequence length="280" mass="31280">MYQPDAVSSPYTPLYTGHYPNQYPATSATIPTTIPYFPPYHAQQPAKPTEISPPDPSEPSVTPEVASLAMQRLVLNELRNAGFERAAHPAVQRLEKEVAIFVQQLFQRAHEYANLSNRAGPIASDVLLACEEFDMPPQELYRLKKTLKRKRGKERPVLAKPATLISLPSRSPSPELLASDDEDNNVPSTIPTTLRNLPPYFPNLPPKHTYLQTPASPPKKAALPSLEKKLKTAALVQESLQHLLLATEDSMNHEEGELLGHVVNWEMNVHPRKRWKVGAK</sequence>
<gene>
    <name evidence="10" type="ORF">BDN70DRAFT_871456</name>
</gene>
<dbReference type="GO" id="GO:0046982">
    <property type="term" value="F:protein heterodimerization activity"/>
    <property type="evidence" value="ECO:0007669"/>
    <property type="project" value="InterPro"/>
</dbReference>
<proteinExistence type="inferred from homology"/>
<dbReference type="GO" id="GO:0006367">
    <property type="term" value="P:transcription initiation at RNA polymerase II promoter"/>
    <property type="evidence" value="ECO:0007669"/>
    <property type="project" value="TreeGrafter"/>
</dbReference>
<dbReference type="GO" id="GO:0005669">
    <property type="term" value="C:transcription factor TFIID complex"/>
    <property type="evidence" value="ECO:0007669"/>
    <property type="project" value="InterPro"/>
</dbReference>
<comment type="caution">
    <text evidence="10">The sequence shown here is derived from an EMBL/GenBank/DDBJ whole genome shotgun (WGS) entry which is preliminary data.</text>
</comment>
<keyword evidence="6" id="KW-0539">Nucleus</keyword>
<dbReference type="Pfam" id="PF10406">
    <property type="entry name" value="TAF8_C"/>
    <property type="match status" value="1"/>
</dbReference>
<dbReference type="InterPro" id="IPR009072">
    <property type="entry name" value="Histone-fold"/>
</dbReference>
<name>A0A9P5ZEA5_9AGAR</name>
<dbReference type="CDD" id="cd00076">
    <property type="entry name" value="HFD_SF"/>
    <property type="match status" value="1"/>
</dbReference>
<keyword evidence="4" id="KW-0805">Transcription regulation</keyword>
<feature type="compositionally biased region" description="Polar residues" evidence="7">
    <location>
        <begin position="185"/>
        <end position="195"/>
    </location>
</feature>
<dbReference type="PANTHER" id="PTHR46469">
    <property type="entry name" value="TRANSCRIPTION INITIATION FACTOR TFIID SUBUNIT 8"/>
    <property type="match status" value="1"/>
</dbReference>
<evidence type="ECO:0000256" key="5">
    <source>
        <dbReference type="ARBA" id="ARBA00023163"/>
    </source>
</evidence>
<evidence type="ECO:0000256" key="1">
    <source>
        <dbReference type="ARBA" id="ARBA00004123"/>
    </source>
</evidence>
<feature type="domain" description="Transcription factor TFIID subunit 8 C-terminal" evidence="9">
    <location>
        <begin position="197"/>
        <end position="243"/>
    </location>
</feature>
<evidence type="ECO:0000256" key="6">
    <source>
        <dbReference type="ARBA" id="ARBA00023242"/>
    </source>
</evidence>
<dbReference type="InterPro" id="IPR006565">
    <property type="entry name" value="BTP"/>
</dbReference>
<dbReference type="Pfam" id="PF07524">
    <property type="entry name" value="Bromo_TP"/>
    <property type="match status" value="1"/>
</dbReference>
<comment type="subcellular location">
    <subcellularLocation>
        <location evidence="1">Nucleus</location>
    </subcellularLocation>
</comment>
<evidence type="ECO:0000259" key="9">
    <source>
        <dbReference type="Pfam" id="PF10406"/>
    </source>
</evidence>
<accession>A0A9P5ZEA5</accession>
<dbReference type="PANTHER" id="PTHR46469:SF1">
    <property type="entry name" value="TRANSCRIPTION INITIATION FACTOR TFIID SUBUNIT 8"/>
    <property type="match status" value="1"/>
</dbReference>
<evidence type="ECO:0000256" key="2">
    <source>
        <dbReference type="ARBA" id="ARBA00008767"/>
    </source>
</evidence>
<feature type="region of interest" description="Disordered" evidence="7">
    <location>
        <begin position="151"/>
        <end position="221"/>
    </location>
</feature>
<dbReference type="AlphaFoldDB" id="A0A9P5ZEA5"/>
<dbReference type="Gene3D" id="1.10.20.10">
    <property type="entry name" value="Histone, subunit A"/>
    <property type="match status" value="1"/>
</dbReference>
<keyword evidence="11" id="KW-1185">Reference proteome</keyword>
<dbReference type="Proteomes" id="UP000807469">
    <property type="component" value="Unassembled WGS sequence"/>
</dbReference>
<dbReference type="InterPro" id="IPR019473">
    <property type="entry name" value="TFIID_su8_C"/>
</dbReference>
<feature type="domain" description="Bromodomain associated" evidence="8">
    <location>
        <begin position="66"/>
        <end position="133"/>
    </location>
</feature>
<evidence type="ECO:0000313" key="10">
    <source>
        <dbReference type="EMBL" id="KAF9485405.1"/>
    </source>
</evidence>
<evidence type="ECO:0000259" key="8">
    <source>
        <dbReference type="Pfam" id="PF07524"/>
    </source>
</evidence>
<evidence type="ECO:0000313" key="11">
    <source>
        <dbReference type="Proteomes" id="UP000807469"/>
    </source>
</evidence>
<dbReference type="InterPro" id="IPR037818">
    <property type="entry name" value="TAF8"/>
</dbReference>